<dbReference type="AlphaFoldDB" id="A0A1W2FMW1"/>
<sequence length="132" mass="14222">MPEKLIGADPEFWLSSAILRMSGGNDFDPGARAEYSRCFSDPATIAASCADYRAAATVDLEHDDATALTAAKITCPTLVLWGDRGLVGHHYNVLDVWREYANDVRGMGLPAGHFIAEEAPGETHAALRDFLG</sequence>
<accession>A0A1W2FMW1</accession>
<dbReference type="InterPro" id="IPR029058">
    <property type="entry name" value="AB_hydrolase_fold"/>
</dbReference>
<name>A0A1W2FMW1_KIBAR</name>
<reference evidence="1 2" key="1">
    <citation type="submission" date="2017-04" db="EMBL/GenBank/DDBJ databases">
        <authorList>
            <person name="Afonso C.L."/>
            <person name="Miller P.J."/>
            <person name="Scott M.A."/>
            <person name="Spackman E."/>
            <person name="Goraichik I."/>
            <person name="Dimitrov K.M."/>
            <person name="Suarez D.L."/>
            <person name="Swayne D.E."/>
        </authorList>
    </citation>
    <scope>NUCLEOTIDE SEQUENCE [LARGE SCALE GENOMIC DNA]</scope>
    <source>
        <strain evidence="1 2">DSM 43828</strain>
    </source>
</reference>
<keyword evidence="2" id="KW-1185">Reference proteome</keyword>
<dbReference type="SUPFAM" id="SSF53474">
    <property type="entry name" value="alpha/beta-Hydrolases"/>
    <property type="match status" value="1"/>
</dbReference>
<organism evidence="1 2">
    <name type="scientific">Kibdelosporangium aridum</name>
    <dbReference type="NCBI Taxonomy" id="2030"/>
    <lineage>
        <taxon>Bacteria</taxon>
        <taxon>Bacillati</taxon>
        <taxon>Actinomycetota</taxon>
        <taxon>Actinomycetes</taxon>
        <taxon>Pseudonocardiales</taxon>
        <taxon>Pseudonocardiaceae</taxon>
        <taxon>Kibdelosporangium</taxon>
    </lineage>
</organism>
<gene>
    <name evidence="1" type="ORF">SAMN05661093_07709</name>
</gene>
<proteinExistence type="predicted"/>
<dbReference type="Proteomes" id="UP000192674">
    <property type="component" value="Unassembled WGS sequence"/>
</dbReference>
<dbReference type="Gene3D" id="3.40.50.1820">
    <property type="entry name" value="alpha/beta hydrolase"/>
    <property type="match status" value="1"/>
</dbReference>
<protein>
    <submittedName>
        <fullName evidence="1">Alpha/beta hydrolase family</fullName>
    </submittedName>
</protein>
<keyword evidence="1" id="KW-0378">Hydrolase</keyword>
<evidence type="ECO:0000313" key="1">
    <source>
        <dbReference type="EMBL" id="SMD22928.1"/>
    </source>
</evidence>
<dbReference type="GO" id="GO:0016787">
    <property type="term" value="F:hydrolase activity"/>
    <property type="evidence" value="ECO:0007669"/>
    <property type="project" value="UniProtKB-KW"/>
</dbReference>
<evidence type="ECO:0000313" key="2">
    <source>
        <dbReference type="Proteomes" id="UP000192674"/>
    </source>
</evidence>
<dbReference type="EMBL" id="FWXV01000008">
    <property type="protein sequence ID" value="SMD22928.1"/>
    <property type="molecule type" value="Genomic_DNA"/>
</dbReference>